<proteinExistence type="predicted"/>
<evidence type="ECO:0000313" key="1">
    <source>
        <dbReference type="EMBL" id="KAA0694643.1"/>
    </source>
</evidence>
<dbReference type="EMBL" id="QOVF01000002">
    <property type="protein sequence ID" value="KAA0694643.1"/>
    <property type="molecule type" value="Genomic_DNA"/>
</dbReference>
<comment type="caution">
    <text evidence="1">The sequence shown here is derived from an EMBL/GenBank/DDBJ whole genome shotgun (WGS) entry which is preliminary data.</text>
</comment>
<dbReference type="AlphaFoldDB" id="A0A7V7GTE8"/>
<accession>A0A7V7GTE8</accession>
<evidence type="ECO:0000313" key="2">
    <source>
        <dbReference type="Proteomes" id="UP000463138"/>
    </source>
</evidence>
<sequence length="129" mass="14161">MLPNTPSGAALKDQRCIARHQLGGFLQVYNRHTGKSIGYLGNISKQGIMLISSLPIMLGASYELQLKLPSSTDAEAELVDFSARSHWCRPDASPGNYDSGFSITSNQQAFADLARALERYFSFHHSVDV</sequence>
<dbReference type="RefSeq" id="WP_149332042.1">
    <property type="nucleotide sequence ID" value="NZ_QOVF01000002.1"/>
</dbReference>
<protein>
    <submittedName>
        <fullName evidence="1">PilZ domain-containing protein</fullName>
    </submittedName>
</protein>
<keyword evidence="2" id="KW-1185">Reference proteome</keyword>
<dbReference type="Proteomes" id="UP000463138">
    <property type="component" value="Unassembled WGS sequence"/>
</dbReference>
<dbReference type="Gene3D" id="2.40.10.220">
    <property type="entry name" value="predicted glycosyltransferase like domains"/>
    <property type="match status" value="1"/>
</dbReference>
<gene>
    <name evidence="1" type="ORF">DT594_07035</name>
</gene>
<organism evidence="1 2">
    <name type="scientific">Halopseudomonas laoshanensis</name>
    <dbReference type="NCBI Taxonomy" id="2268758"/>
    <lineage>
        <taxon>Bacteria</taxon>
        <taxon>Pseudomonadati</taxon>
        <taxon>Pseudomonadota</taxon>
        <taxon>Gammaproteobacteria</taxon>
        <taxon>Pseudomonadales</taxon>
        <taxon>Pseudomonadaceae</taxon>
        <taxon>Halopseudomonas</taxon>
    </lineage>
</organism>
<name>A0A7V7GTE8_9GAMM</name>
<reference evidence="1 2" key="1">
    <citation type="submission" date="2018-07" db="EMBL/GenBank/DDBJ databases">
        <title>Pseudomonas laoshanensis sp. nov., isolated from soil.</title>
        <authorList>
            <person name="Sun J."/>
            <person name="Yu L."/>
            <person name="Wang M."/>
            <person name="Zhang C."/>
        </authorList>
    </citation>
    <scope>NUCLEOTIDE SEQUENCE [LARGE SCALE GENOMIC DNA]</scope>
    <source>
        <strain evidence="1 2">Y22</strain>
    </source>
</reference>
<dbReference type="OrthoDB" id="5625505at2"/>